<dbReference type="AlphaFoldDB" id="A0A9Q4GHE2"/>
<feature type="domain" description="DUF7718" evidence="1">
    <location>
        <begin position="37"/>
        <end position="137"/>
    </location>
</feature>
<evidence type="ECO:0000313" key="3">
    <source>
        <dbReference type="Proteomes" id="UP001149411"/>
    </source>
</evidence>
<gene>
    <name evidence="2" type="ORF">EGH25_10470</name>
</gene>
<name>A0A9Q4GHE2_9EURY</name>
<evidence type="ECO:0000313" key="2">
    <source>
        <dbReference type="EMBL" id="MCX2819772.1"/>
    </source>
</evidence>
<dbReference type="RefSeq" id="WP_266088342.1">
    <property type="nucleotide sequence ID" value="NZ_RKLV01000011.1"/>
</dbReference>
<dbReference type="Pfam" id="PF24839">
    <property type="entry name" value="DUF7718"/>
    <property type="match status" value="1"/>
</dbReference>
<keyword evidence="3" id="KW-1185">Reference proteome</keyword>
<sequence length="145" mass="17267">MSIDDFRGLGDPPPDGAEYLSYDPPVLIFMNSFFESEEKKALEKFISKLLYGHHDYGEEEQWSEVMRLDYNPGAETGHDELHLDIIRDGEKVETIDEDEIRDHSDRPVPEEPYYYPHFAASYTRDKWKRYVEEYEEDLGIRRLRK</sequence>
<evidence type="ECO:0000259" key="1">
    <source>
        <dbReference type="Pfam" id="PF24839"/>
    </source>
</evidence>
<dbReference type="Proteomes" id="UP001149411">
    <property type="component" value="Unassembled WGS sequence"/>
</dbReference>
<comment type="caution">
    <text evidence="2">The sequence shown here is derived from an EMBL/GenBank/DDBJ whole genome shotgun (WGS) entry which is preliminary data.</text>
</comment>
<reference evidence="2" key="1">
    <citation type="submission" date="2022-09" db="EMBL/GenBank/DDBJ databases">
        <title>Haloadaptaus new haloarchaeum isolated from saline soil.</title>
        <authorList>
            <person name="Duran-Viseras A."/>
            <person name="Sanchez-Porro C."/>
            <person name="Ventosa A."/>
        </authorList>
    </citation>
    <scope>NUCLEOTIDE SEQUENCE</scope>
    <source>
        <strain evidence="2">F3-133</strain>
    </source>
</reference>
<proteinExistence type="predicted"/>
<dbReference type="EMBL" id="RKLV01000011">
    <property type="protein sequence ID" value="MCX2819772.1"/>
    <property type="molecule type" value="Genomic_DNA"/>
</dbReference>
<organism evidence="2 3">
    <name type="scientific">Halorutilus salinus</name>
    <dbReference type="NCBI Taxonomy" id="2487751"/>
    <lineage>
        <taxon>Archaea</taxon>
        <taxon>Methanobacteriati</taxon>
        <taxon>Methanobacteriota</taxon>
        <taxon>Stenosarchaea group</taxon>
        <taxon>Halobacteria</taxon>
        <taxon>Halorutilales</taxon>
        <taxon>Halorutilaceae</taxon>
        <taxon>Halorutilus</taxon>
    </lineage>
</organism>
<protein>
    <recommendedName>
        <fullName evidence="1">DUF7718 domain-containing protein</fullName>
    </recommendedName>
</protein>
<dbReference type="InterPro" id="IPR056135">
    <property type="entry name" value="DUF7718"/>
</dbReference>
<accession>A0A9Q4GHE2</accession>